<protein>
    <submittedName>
        <fullName evidence="2">Uncharacterized protein</fullName>
    </submittedName>
</protein>
<dbReference type="Proteomes" id="UP000824242">
    <property type="component" value="Unassembled WGS sequence"/>
</dbReference>
<feature type="region of interest" description="Disordered" evidence="1">
    <location>
        <begin position="238"/>
        <end position="267"/>
    </location>
</feature>
<proteinExistence type="predicted"/>
<sequence>MADHTVIRHQLDLVLHLVDTTTGSLLTGVGVRFFCGGKPLHFLSKGDGHLLLMGRGREDFRLTVELRGYLPRTIDVRYEELSEKMPLIELPMIPDGSAPALVQYVDLEGKLEGLSALDAVWLGDRSCMIRDFNAKKKSLTVFNPYRLLLDRVFYALVNPQEQVYEPLEIEERISDTQFLLKHGLSMEYGSNFPIARRVFGLVREDGSYLLRLADRGGESRWLVRCVMGETEWFQAVDVKAPQESPLSPPQQEPDSEPQEEPAGKGGM</sequence>
<dbReference type="EMBL" id="DVGZ01000073">
    <property type="protein sequence ID" value="HIR47388.1"/>
    <property type="molecule type" value="Genomic_DNA"/>
</dbReference>
<reference evidence="2" key="1">
    <citation type="submission" date="2020-10" db="EMBL/GenBank/DDBJ databases">
        <authorList>
            <person name="Gilroy R."/>
        </authorList>
    </citation>
    <scope>NUCLEOTIDE SEQUENCE</scope>
    <source>
        <strain evidence="2">ChiSxjej1B13-7958</strain>
    </source>
</reference>
<comment type="caution">
    <text evidence="2">The sequence shown here is derived from an EMBL/GenBank/DDBJ whole genome shotgun (WGS) entry which is preliminary data.</text>
</comment>
<dbReference type="AlphaFoldDB" id="A0A9D1AND0"/>
<name>A0A9D1AND0_9FIRM</name>
<reference evidence="2" key="2">
    <citation type="journal article" date="2021" name="PeerJ">
        <title>Extensive microbial diversity within the chicken gut microbiome revealed by metagenomics and culture.</title>
        <authorList>
            <person name="Gilroy R."/>
            <person name="Ravi A."/>
            <person name="Getino M."/>
            <person name="Pursley I."/>
            <person name="Horton D.L."/>
            <person name="Alikhan N.F."/>
            <person name="Baker D."/>
            <person name="Gharbi K."/>
            <person name="Hall N."/>
            <person name="Watson M."/>
            <person name="Adriaenssens E.M."/>
            <person name="Foster-Nyarko E."/>
            <person name="Jarju S."/>
            <person name="Secka A."/>
            <person name="Antonio M."/>
            <person name="Oren A."/>
            <person name="Chaudhuri R.R."/>
            <person name="La Ragione R."/>
            <person name="Hildebrand F."/>
            <person name="Pallen M.J."/>
        </authorList>
    </citation>
    <scope>NUCLEOTIDE SEQUENCE</scope>
    <source>
        <strain evidence="2">ChiSxjej1B13-7958</strain>
    </source>
</reference>
<evidence type="ECO:0000256" key="1">
    <source>
        <dbReference type="SAM" id="MobiDB-lite"/>
    </source>
</evidence>
<evidence type="ECO:0000313" key="2">
    <source>
        <dbReference type="EMBL" id="HIR47388.1"/>
    </source>
</evidence>
<organism evidence="2 3">
    <name type="scientific">Candidatus Caccousia avicola</name>
    <dbReference type="NCBI Taxonomy" id="2840721"/>
    <lineage>
        <taxon>Bacteria</taxon>
        <taxon>Bacillati</taxon>
        <taxon>Bacillota</taxon>
        <taxon>Clostridia</taxon>
        <taxon>Eubacteriales</taxon>
        <taxon>Oscillospiraceae</taxon>
        <taxon>Oscillospiraceae incertae sedis</taxon>
        <taxon>Candidatus Caccousia</taxon>
    </lineage>
</organism>
<accession>A0A9D1AND0</accession>
<evidence type="ECO:0000313" key="3">
    <source>
        <dbReference type="Proteomes" id="UP000824242"/>
    </source>
</evidence>
<gene>
    <name evidence="2" type="ORF">IAB89_06980</name>
</gene>